<protein>
    <submittedName>
        <fullName evidence="1">38113_t:CDS:1</fullName>
    </submittedName>
</protein>
<evidence type="ECO:0000313" key="2">
    <source>
        <dbReference type="Proteomes" id="UP000789901"/>
    </source>
</evidence>
<reference evidence="1 2" key="1">
    <citation type="submission" date="2021-06" db="EMBL/GenBank/DDBJ databases">
        <authorList>
            <person name="Kallberg Y."/>
            <person name="Tangrot J."/>
            <person name="Rosling A."/>
        </authorList>
    </citation>
    <scope>NUCLEOTIDE SEQUENCE [LARGE SCALE GENOMIC DNA]</scope>
    <source>
        <strain evidence="1 2">120-4 pot B 10/14</strain>
    </source>
</reference>
<feature type="non-terminal residue" evidence="1">
    <location>
        <position position="1"/>
    </location>
</feature>
<organism evidence="1 2">
    <name type="scientific">Gigaspora margarita</name>
    <dbReference type="NCBI Taxonomy" id="4874"/>
    <lineage>
        <taxon>Eukaryota</taxon>
        <taxon>Fungi</taxon>
        <taxon>Fungi incertae sedis</taxon>
        <taxon>Mucoromycota</taxon>
        <taxon>Glomeromycotina</taxon>
        <taxon>Glomeromycetes</taxon>
        <taxon>Diversisporales</taxon>
        <taxon>Gigasporaceae</taxon>
        <taxon>Gigaspora</taxon>
    </lineage>
</organism>
<dbReference type="PANTHER" id="PTHR47718:SF3">
    <property type="entry name" value="PROTEIN FAR1-RELATED SEQUENCE 5-LIKE"/>
    <property type="match status" value="1"/>
</dbReference>
<dbReference type="EMBL" id="CAJVQB010140891">
    <property type="protein sequence ID" value="CAG8854656.1"/>
    <property type="molecule type" value="Genomic_DNA"/>
</dbReference>
<accession>A0ABN7XHA4</accession>
<comment type="caution">
    <text evidence="1">The sequence shown here is derived from an EMBL/GenBank/DDBJ whole genome shotgun (WGS) entry which is preliminary data.</text>
</comment>
<gene>
    <name evidence="1" type="ORF">GMARGA_LOCUS43477</name>
</gene>
<name>A0ABN7XHA4_GIGMA</name>
<dbReference type="Proteomes" id="UP000789901">
    <property type="component" value="Unassembled WGS sequence"/>
</dbReference>
<feature type="non-terminal residue" evidence="1">
    <location>
        <position position="200"/>
    </location>
</feature>
<proteinExistence type="predicted"/>
<sequence length="200" mass="23592">NENSANVIDEPAVEQIFGSWNELDRFISFYTKSQNFVSVIRGSEYSDGICRSRRYACEHQGHSGTNKTGIAENQRQTRNDMLKDIKFWTEIGNINMKTQYQMLVKQYPDVFFLPQDLSNAIQNFKRQNHVECEAATLLNNLLEHKSKDNRWIINWKIDPANNSLTSLFWMSPDQYDLYIRYRDVVQHDNTYSTNRFKMAL</sequence>
<dbReference type="PANTHER" id="PTHR47718">
    <property type="entry name" value="OS01G0519700 PROTEIN"/>
    <property type="match status" value="1"/>
</dbReference>
<evidence type="ECO:0000313" key="1">
    <source>
        <dbReference type="EMBL" id="CAG8854656.1"/>
    </source>
</evidence>
<keyword evidence="2" id="KW-1185">Reference proteome</keyword>